<sequence>MRSAELEALHSTVAVDLLHYFLRRVDTPEDAADLVADAFLIAWRRVGRLPTDPEQQRMWMFGIARNCLANWHRGRRRRIALSDALREVLSRTHTPVERDDVTDALDSLPVEQAELVRLVHWDGVSVVDAAKVLGIRESTARGRYQRARLALRIALEATPARTRR</sequence>
<protein>
    <submittedName>
        <fullName evidence="8">Sigma-70 family RNA polymerase sigma factor</fullName>
    </submittedName>
</protein>
<proteinExistence type="inferred from homology"/>
<dbReference type="Gene3D" id="1.10.10.10">
    <property type="entry name" value="Winged helix-like DNA-binding domain superfamily/Winged helix DNA-binding domain"/>
    <property type="match status" value="1"/>
</dbReference>
<dbReference type="AlphaFoldDB" id="A0A4Q9GW33"/>
<comment type="similarity">
    <text evidence="1">Belongs to the sigma-70 factor family. ECF subfamily.</text>
</comment>
<comment type="caution">
    <text evidence="8">The sequence shown here is derived from an EMBL/GenBank/DDBJ whole genome shotgun (WGS) entry which is preliminary data.</text>
</comment>
<evidence type="ECO:0000313" key="8">
    <source>
        <dbReference type="EMBL" id="TBN56883.1"/>
    </source>
</evidence>
<dbReference type="Gene3D" id="1.10.1740.10">
    <property type="match status" value="1"/>
</dbReference>
<organism evidence="8 9">
    <name type="scientific">Glaciihabitans arcticus</name>
    <dbReference type="NCBI Taxonomy" id="2668039"/>
    <lineage>
        <taxon>Bacteria</taxon>
        <taxon>Bacillati</taxon>
        <taxon>Actinomycetota</taxon>
        <taxon>Actinomycetes</taxon>
        <taxon>Micrococcales</taxon>
        <taxon>Microbacteriaceae</taxon>
        <taxon>Glaciihabitans</taxon>
    </lineage>
</organism>
<keyword evidence="3" id="KW-0731">Sigma factor</keyword>
<dbReference type="InterPro" id="IPR014284">
    <property type="entry name" value="RNA_pol_sigma-70_dom"/>
</dbReference>
<feature type="domain" description="RNA polymerase sigma-70 region 2" evidence="6">
    <location>
        <begin position="16"/>
        <end position="78"/>
    </location>
</feature>
<dbReference type="SUPFAM" id="SSF88659">
    <property type="entry name" value="Sigma3 and sigma4 domains of RNA polymerase sigma factors"/>
    <property type="match status" value="1"/>
</dbReference>
<evidence type="ECO:0000256" key="3">
    <source>
        <dbReference type="ARBA" id="ARBA00023082"/>
    </source>
</evidence>
<evidence type="ECO:0000256" key="5">
    <source>
        <dbReference type="ARBA" id="ARBA00023163"/>
    </source>
</evidence>
<dbReference type="GO" id="GO:0003677">
    <property type="term" value="F:DNA binding"/>
    <property type="evidence" value="ECO:0007669"/>
    <property type="project" value="UniProtKB-KW"/>
</dbReference>
<keyword evidence="5" id="KW-0804">Transcription</keyword>
<dbReference type="Pfam" id="PF04542">
    <property type="entry name" value="Sigma70_r2"/>
    <property type="match status" value="1"/>
</dbReference>
<dbReference type="InterPro" id="IPR013249">
    <property type="entry name" value="RNA_pol_sigma70_r4_t2"/>
</dbReference>
<dbReference type="InterPro" id="IPR013324">
    <property type="entry name" value="RNA_pol_sigma_r3/r4-like"/>
</dbReference>
<evidence type="ECO:0000313" key="9">
    <source>
        <dbReference type="Proteomes" id="UP000294194"/>
    </source>
</evidence>
<dbReference type="GO" id="GO:0016987">
    <property type="term" value="F:sigma factor activity"/>
    <property type="evidence" value="ECO:0007669"/>
    <property type="project" value="UniProtKB-KW"/>
</dbReference>
<dbReference type="PANTHER" id="PTHR43133:SF8">
    <property type="entry name" value="RNA POLYMERASE SIGMA FACTOR HI_1459-RELATED"/>
    <property type="match status" value="1"/>
</dbReference>
<dbReference type="GO" id="GO:0006352">
    <property type="term" value="P:DNA-templated transcription initiation"/>
    <property type="evidence" value="ECO:0007669"/>
    <property type="project" value="InterPro"/>
</dbReference>
<evidence type="ECO:0000259" key="7">
    <source>
        <dbReference type="Pfam" id="PF08281"/>
    </source>
</evidence>
<keyword evidence="2" id="KW-0805">Transcription regulation</keyword>
<dbReference type="EMBL" id="SISG01000001">
    <property type="protein sequence ID" value="TBN56883.1"/>
    <property type="molecule type" value="Genomic_DNA"/>
</dbReference>
<dbReference type="Proteomes" id="UP000294194">
    <property type="component" value="Unassembled WGS sequence"/>
</dbReference>
<dbReference type="SUPFAM" id="SSF88946">
    <property type="entry name" value="Sigma2 domain of RNA polymerase sigma factors"/>
    <property type="match status" value="1"/>
</dbReference>
<evidence type="ECO:0000256" key="1">
    <source>
        <dbReference type="ARBA" id="ARBA00010641"/>
    </source>
</evidence>
<dbReference type="InterPro" id="IPR036388">
    <property type="entry name" value="WH-like_DNA-bd_sf"/>
</dbReference>
<reference evidence="9" key="1">
    <citation type="submission" date="2019-02" db="EMBL/GenBank/DDBJ databases">
        <title>Glaciihabitans arcticus sp. nov., a psychrotolerant bacterium isolated from polar soil.</title>
        <authorList>
            <person name="Dahal R.H."/>
        </authorList>
    </citation>
    <scope>NUCLEOTIDE SEQUENCE [LARGE SCALE GENOMIC DNA]</scope>
    <source>
        <strain evidence="9">RP-3-7</strain>
    </source>
</reference>
<dbReference type="InterPro" id="IPR007627">
    <property type="entry name" value="RNA_pol_sigma70_r2"/>
</dbReference>
<accession>A0A4Q9GW33</accession>
<evidence type="ECO:0000259" key="6">
    <source>
        <dbReference type="Pfam" id="PF04542"/>
    </source>
</evidence>
<feature type="domain" description="RNA polymerase sigma factor 70 region 4 type 2" evidence="7">
    <location>
        <begin position="99"/>
        <end position="151"/>
    </location>
</feature>
<gene>
    <name evidence="8" type="ORF">EYE40_05410</name>
</gene>
<dbReference type="InterPro" id="IPR013325">
    <property type="entry name" value="RNA_pol_sigma_r2"/>
</dbReference>
<dbReference type="RefSeq" id="WP_130980993.1">
    <property type="nucleotide sequence ID" value="NZ_SISG01000001.1"/>
</dbReference>
<evidence type="ECO:0000256" key="4">
    <source>
        <dbReference type="ARBA" id="ARBA00023125"/>
    </source>
</evidence>
<keyword evidence="4" id="KW-0238">DNA-binding</keyword>
<evidence type="ECO:0000256" key="2">
    <source>
        <dbReference type="ARBA" id="ARBA00023015"/>
    </source>
</evidence>
<keyword evidence="9" id="KW-1185">Reference proteome</keyword>
<name>A0A4Q9GW33_9MICO</name>
<dbReference type="NCBIfam" id="TIGR02937">
    <property type="entry name" value="sigma70-ECF"/>
    <property type="match status" value="1"/>
</dbReference>
<dbReference type="PANTHER" id="PTHR43133">
    <property type="entry name" value="RNA POLYMERASE ECF-TYPE SIGMA FACTO"/>
    <property type="match status" value="1"/>
</dbReference>
<dbReference type="InterPro" id="IPR039425">
    <property type="entry name" value="RNA_pol_sigma-70-like"/>
</dbReference>
<dbReference type="Pfam" id="PF08281">
    <property type="entry name" value="Sigma70_r4_2"/>
    <property type="match status" value="1"/>
</dbReference>